<name>A0A8E7FNQ2_9CAUD</name>
<organism evidence="1 2">
    <name type="scientific">Hafnia phage Pocis76</name>
    <dbReference type="NCBI Taxonomy" id="2831174"/>
    <lineage>
        <taxon>Viruses</taxon>
        <taxon>Duplodnaviria</taxon>
        <taxon>Heunggongvirae</taxon>
        <taxon>Uroviricota</taxon>
        <taxon>Caudoviricetes</taxon>
        <taxon>Drexlerviridae</taxon>
        <taxon>Tempevirinae</taxon>
        <taxon>Pocisvirus</taxon>
        <taxon>Pocisvirus pocis76</taxon>
    </lineage>
</organism>
<dbReference type="EMBL" id="MW689258">
    <property type="protein sequence ID" value="QVW27712.1"/>
    <property type="molecule type" value="Genomic_DNA"/>
</dbReference>
<dbReference type="Proteomes" id="UP000678489">
    <property type="component" value="Segment"/>
</dbReference>
<sequence>MKPLTSKDAGAVVRCVFSSTSAFRKGNDYVTECAKDCPHVELDGFVINDHAFRYHKIIGLEGVIASFVVVKDKGGKYRKSQKFMTERLHDNRRARRVFRQAAKIGRDEQLLKLARNHGK</sequence>
<proteinExistence type="predicted"/>
<keyword evidence="2" id="KW-1185">Reference proteome</keyword>
<evidence type="ECO:0000313" key="2">
    <source>
        <dbReference type="Proteomes" id="UP000678489"/>
    </source>
</evidence>
<accession>A0A8E7FNQ2</accession>
<reference evidence="1" key="1">
    <citation type="submission" date="2021-03" db="EMBL/GenBank/DDBJ databases">
        <title>Complete genome sequence of Hafnia phage Pocis76.</title>
        <authorList>
            <person name="Dislers A."/>
            <person name="Zrelovs N."/>
            <person name="Kazaks A."/>
        </authorList>
    </citation>
    <scope>NUCLEOTIDE SEQUENCE</scope>
</reference>
<protein>
    <submittedName>
        <fullName evidence="1">Uncharacterized protein</fullName>
    </submittedName>
</protein>
<evidence type="ECO:0000313" key="1">
    <source>
        <dbReference type="EMBL" id="QVW27712.1"/>
    </source>
</evidence>